<dbReference type="Pfam" id="PF24968">
    <property type="entry name" value="DUF7770"/>
    <property type="match status" value="1"/>
</dbReference>
<dbReference type="RefSeq" id="XP_002622056.1">
    <property type="nucleotide sequence ID" value="XM_002622010.1"/>
</dbReference>
<accession>A0A179UW78</accession>
<dbReference type="EMBL" id="GG657466">
    <property type="protein sequence ID" value="OAT12063.1"/>
    <property type="molecule type" value="Genomic_DNA"/>
</dbReference>
<evidence type="ECO:0000313" key="2">
    <source>
        <dbReference type="EMBL" id="OAT12063.1"/>
    </source>
</evidence>
<feature type="domain" description="DUF7770" evidence="1">
    <location>
        <begin position="32"/>
        <end position="168"/>
    </location>
</feature>
<gene>
    <name evidence="2" type="ORF">BDBG_07458</name>
</gene>
<dbReference type="KEGG" id="bgh:BDBG_07458"/>
<protein>
    <recommendedName>
        <fullName evidence="1">DUF7770 domain-containing protein</fullName>
    </recommendedName>
</protein>
<dbReference type="VEuPathDB" id="FungiDB:BDBG_07458"/>
<dbReference type="InterPro" id="IPR056672">
    <property type="entry name" value="DUF7770"/>
</dbReference>
<dbReference type="Proteomes" id="UP000002038">
    <property type="component" value="Unassembled WGS sequence"/>
</dbReference>
<keyword evidence="3" id="KW-1185">Reference proteome</keyword>
<reference evidence="3" key="1">
    <citation type="journal article" date="2015" name="PLoS Genet.">
        <title>The dynamic genome and transcriptome of the human fungal pathogen Blastomyces and close relative Emmonsia.</title>
        <authorList>
            <person name="Munoz J.F."/>
            <person name="Gauthier G.M."/>
            <person name="Desjardins C.A."/>
            <person name="Gallo J.E."/>
            <person name="Holder J."/>
            <person name="Sullivan T.D."/>
            <person name="Marty A.J."/>
            <person name="Carmen J.C."/>
            <person name="Chen Z."/>
            <person name="Ding L."/>
            <person name="Gujja S."/>
            <person name="Magrini V."/>
            <person name="Misas E."/>
            <person name="Mitreva M."/>
            <person name="Priest M."/>
            <person name="Saif S."/>
            <person name="Whiston E.A."/>
            <person name="Young S."/>
            <person name="Zeng Q."/>
            <person name="Goldman W.E."/>
            <person name="Mardis E.R."/>
            <person name="Taylor J.W."/>
            <person name="McEwen J.G."/>
            <person name="Clay O.K."/>
            <person name="Klein B.S."/>
            <person name="Cuomo C.A."/>
        </authorList>
    </citation>
    <scope>NUCLEOTIDE SEQUENCE [LARGE SCALE GENOMIC DNA]</scope>
    <source>
        <strain evidence="3">SLH14081</strain>
    </source>
</reference>
<dbReference type="AlphaFoldDB" id="A0A179UW78"/>
<evidence type="ECO:0000313" key="3">
    <source>
        <dbReference type="Proteomes" id="UP000002038"/>
    </source>
</evidence>
<evidence type="ECO:0000259" key="1">
    <source>
        <dbReference type="Pfam" id="PF24968"/>
    </source>
</evidence>
<proteinExistence type="predicted"/>
<dbReference type="GeneID" id="8508876"/>
<dbReference type="OrthoDB" id="3527137at2759"/>
<organism evidence="2 3">
    <name type="scientific">Blastomyces gilchristii (strain SLH14081)</name>
    <name type="common">Blastomyces dermatitidis</name>
    <dbReference type="NCBI Taxonomy" id="559298"/>
    <lineage>
        <taxon>Eukaryota</taxon>
        <taxon>Fungi</taxon>
        <taxon>Dikarya</taxon>
        <taxon>Ascomycota</taxon>
        <taxon>Pezizomycotina</taxon>
        <taxon>Eurotiomycetes</taxon>
        <taxon>Eurotiomycetidae</taxon>
        <taxon>Onygenales</taxon>
        <taxon>Ajellomycetaceae</taxon>
        <taxon>Blastomyces</taxon>
    </lineage>
</organism>
<sequence length="168" mass="18249">MAATISYNPPSLSSFLTDSITTIKAAAHPPDNISMLYLPTSHNTSVHLDLSPSGPGAAPACLLVSRLNYTISTNVVKTCNITVRTGTTVKTILDTIKSTNYDRYKFAEGGQGCRFWVDKMVTLLQERQIAVNEIETQAVHNDLQRVWSSEGQPVPAAQLTGMSPGTFY</sequence>
<name>A0A179UW78_BLAGS</name>